<name>A0A8E2I7G4_9BACI</name>
<sequence length="295" mass="34283">MYIIDNADIYSEEAKDIKQQSFIIKNNSFHSIKATKMKSSLMKMNVASFIMTPTHVMLDEKLPNTSFPLLKQYFIKNFLQEGCHTIITSFAIQYEFQFDEELHKKRITLLNSPVDYCIAIRLPLEKLSTSLIRKCKKEKIAIILLEIQDESTINDIPWGWIREAMFPYNPILVPTLLTKEESRRKLILKQWNDVLGKEKIPKLSKELLQKTPISIKDLKKFGLYPKRGDLHVGGEINYNLYFKNGIVAEQSKILYDNSRLAIMVHKGRVITTANHVTFRPGFGEEIIIRRTSLFV</sequence>
<evidence type="ECO:0000313" key="2">
    <source>
        <dbReference type="Proteomes" id="UP000189761"/>
    </source>
</evidence>
<proteinExistence type="predicted"/>
<accession>A0A8E2I7G4</accession>
<gene>
    <name evidence="1" type="ORF">BWZ43_15555</name>
</gene>
<organism evidence="1 2">
    <name type="scientific">Heyndrickxia oleronia</name>
    <dbReference type="NCBI Taxonomy" id="38875"/>
    <lineage>
        <taxon>Bacteria</taxon>
        <taxon>Bacillati</taxon>
        <taxon>Bacillota</taxon>
        <taxon>Bacilli</taxon>
        <taxon>Bacillales</taxon>
        <taxon>Bacillaceae</taxon>
        <taxon>Heyndrickxia</taxon>
    </lineage>
</organism>
<evidence type="ECO:0000313" key="1">
    <source>
        <dbReference type="EMBL" id="OOP67458.1"/>
    </source>
</evidence>
<keyword evidence="2" id="KW-1185">Reference proteome</keyword>
<protein>
    <submittedName>
        <fullName evidence="1">Uncharacterized protein</fullName>
    </submittedName>
</protein>
<dbReference type="AlphaFoldDB" id="A0A8E2I7G4"/>
<dbReference type="EMBL" id="MTLA01000192">
    <property type="protein sequence ID" value="OOP67458.1"/>
    <property type="molecule type" value="Genomic_DNA"/>
</dbReference>
<dbReference type="RefSeq" id="WP_058002368.1">
    <property type="nucleotide sequence ID" value="NZ_CP065424.1"/>
</dbReference>
<reference evidence="1 2" key="1">
    <citation type="submission" date="2017-01" db="EMBL/GenBank/DDBJ databases">
        <title>Draft genome sequence of Bacillus oleronius.</title>
        <authorList>
            <person name="Allam M."/>
        </authorList>
    </citation>
    <scope>NUCLEOTIDE SEQUENCE [LARGE SCALE GENOMIC DNA]</scope>
    <source>
        <strain evidence="1 2">DSM 9356</strain>
    </source>
</reference>
<dbReference type="Proteomes" id="UP000189761">
    <property type="component" value="Unassembled WGS sequence"/>
</dbReference>
<comment type="caution">
    <text evidence="1">The sequence shown here is derived from an EMBL/GenBank/DDBJ whole genome shotgun (WGS) entry which is preliminary data.</text>
</comment>